<protein>
    <recommendedName>
        <fullName evidence="4">Ubiquitin-like protease family profile domain-containing protein</fullName>
    </recommendedName>
</protein>
<feature type="non-terminal residue" evidence="2">
    <location>
        <position position="290"/>
    </location>
</feature>
<evidence type="ECO:0000256" key="1">
    <source>
        <dbReference type="SAM" id="MobiDB-lite"/>
    </source>
</evidence>
<feature type="region of interest" description="Disordered" evidence="1">
    <location>
        <begin position="249"/>
        <end position="290"/>
    </location>
</feature>
<evidence type="ECO:0008006" key="4">
    <source>
        <dbReference type="Google" id="ProtNLM"/>
    </source>
</evidence>
<gene>
    <name evidence="2" type="ORF">K490DRAFT_70149</name>
</gene>
<keyword evidence="3" id="KW-1185">Reference proteome</keyword>
<feature type="compositionally biased region" description="Low complexity" evidence="1">
    <location>
        <begin position="252"/>
        <end position="290"/>
    </location>
</feature>
<evidence type="ECO:0000313" key="3">
    <source>
        <dbReference type="Proteomes" id="UP000799776"/>
    </source>
</evidence>
<organism evidence="2 3">
    <name type="scientific">Saccharata proteae CBS 121410</name>
    <dbReference type="NCBI Taxonomy" id="1314787"/>
    <lineage>
        <taxon>Eukaryota</taxon>
        <taxon>Fungi</taxon>
        <taxon>Dikarya</taxon>
        <taxon>Ascomycota</taxon>
        <taxon>Pezizomycotina</taxon>
        <taxon>Dothideomycetes</taxon>
        <taxon>Dothideomycetes incertae sedis</taxon>
        <taxon>Botryosphaeriales</taxon>
        <taxon>Saccharataceae</taxon>
        <taxon>Saccharata</taxon>
    </lineage>
</organism>
<dbReference type="Proteomes" id="UP000799776">
    <property type="component" value="Unassembled WGS sequence"/>
</dbReference>
<proteinExistence type="predicted"/>
<sequence>MEEVADTSIPNGKKARMTFYDSSIQARLGSIGNATNVARLKRGPRRLQWWERSDTEPPRLAWEEQEGVAQRQANSWECGIHTILNGWAIALGLALKPDRSRTISDQDWKDILTTIQLAVAGYVSSIEIHAMLIYLEWVFPDSKISSGPDGHSFERTIKMFSLTDLDNHYDDQKQKDDDRTVGIQVRKTPSPTKISFDIHALLPSIPQVAGDNAEKQQIVQALKAANYPGVNLQMQLSELKAWKSLHDQNLISPPGANPTTGATPTTGTNSTPGVTAPIGTNPTPGATTTP</sequence>
<dbReference type="AlphaFoldDB" id="A0A9P4HM99"/>
<reference evidence="2" key="1">
    <citation type="journal article" date="2020" name="Stud. Mycol.">
        <title>101 Dothideomycetes genomes: a test case for predicting lifestyles and emergence of pathogens.</title>
        <authorList>
            <person name="Haridas S."/>
            <person name="Albert R."/>
            <person name="Binder M."/>
            <person name="Bloem J."/>
            <person name="Labutti K."/>
            <person name="Salamov A."/>
            <person name="Andreopoulos B."/>
            <person name="Baker S."/>
            <person name="Barry K."/>
            <person name="Bills G."/>
            <person name="Bluhm B."/>
            <person name="Cannon C."/>
            <person name="Castanera R."/>
            <person name="Culley D."/>
            <person name="Daum C."/>
            <person name="Ezra D."/>
            <person name="Gonzalez J."/>
            <person name="Henrissat B."/>
            <person name="Kuo A."/>
            <person name="Liang C."/>
            <person name="Lipzen A."/>
            <person name="Lutzoni F."/>
            <person name="Magnuson J."/>
            <person name="Mondo S."/>
            <person name="Nolan M."/>
            <person name="Ohm R."/>
            <person name="Pangilinan J."/>
            <person name="Park H.-J."/>
            <person name="Ramirez L."/>
            <person name="Alfaro M."/>
            <person name="Sun H."/>
            <person name="Tritt A."/>
            <person name="Yoshinaga Y."/>
            <person name="Zwiers L.-H."/>
            <person name="Turgeon B."/>
            <person name="Goodwin S."/>
            <person name="Spatafora J."/>
            <person name="Crous P."/>
            <person name="Grigoriev I."/>
        </authorList>
    </citation>
    <scope>NUCLEOTIDE SEQUENCE</scope>
    <source>
        <strain evidence="2">CBS 121410</strain>
    </source>
</reference>
<accession>A0A9P4HM99</accession>
<dbReference type="EMBL" id="ML978892">
    <property type="protein sequence ID" value="KAF2083133.1"/>
    <property type="molecule type" value="Genomic_DNA"/>
</dbReference>
<dbReference type="OrthoDB" id="3946726at2759"/>
<comment type="caution">
    <text evidence="2">The sequence shown here is derived from an EMBL/GenBank/DDBJ whole genome shotgun (WGS) entry which is preliminary data.</text>
</comment>
<name>A0A9P4HM99_9PEZI</name>
<evidence type="ECO:0000313" key="2">
    <source>
        <dbReference type="EMBL" id="KAF2083133.1"/>
    </source>
</evidence>